<proteinExistence type="predicted"/>
<dbReference type="EMBL" id="JAPTSV010000016">
    <property type="protein sequence ID" value="KAJ1519600.1"/>
    <property type="molecule type" value="Genomic_DNA"/>
</dbReference>
<keyword evidence="1" id="KW-0802">TPR repeat</keyword>
<dbReference type="PROSITE" id="PS50005">
    <property type="entry name" value="TPR"/>
    <property type="match status" value="1"/>
</dbReference>
<name>A0AAV7X7W3_9NEOP</name>
<evidence type="ECO:0000256" key="1">
    <source>
        <dbReference type="PROSITE-ProRule" id="PRU00339"/>
    </source>
</evidence>
<dbReference type="InterPro" id="IPR011990">
    <property type="entry name" value="TPR-like_helical_dom_sf"/>
</dbReference>
<accession>A0AAV7X7W3</accession>
<dbReference type="AlphaFoldDB" id="A0AAV7X7W3"/>
<feature type="region of interest" description="Disordered" evidence="2">
    <location>
        <begin position="26"/>
        <end position="81"/>
    </location>
</feature>
<reference evidence="3" key="1">
    <citation type="submission" date="2022-12" db="EMBL/GenBank/DDBJ databases">
        <title>Chromosome-level genome assembly of the bean flower thrips Megalurothrips usitatus.</title>
        <authorList>
            <person name="Ma L."/>
            <person name="Liu Q."/>
            <person name="Li H."/>
            <person name="Cai W."/>
        </authorList>
    </citation>
    <scope>NUCLEOTIDE SEQUENCE</scope>
    <source>
        <strain evidence="3">Cailab_2022a</strain>
    </source>
</reference>
<dbReference type="Proteomes" id="UP001075354">
    <property type="component" value="Chromosome 16"/>
</dbReference>
<dbReference type="SMART" id="SM00028">
    <property type="entry name" value="TPR"/>
    <property type="match status" value="4"/>
</dbReference>
<evidence type="ECO:0008006" key="5">
    <source>
        <dbReference type="Google" id="ProtNLM"/>
    </source>
</evidence>
<sequence length="637" mass="69163">MSSNQQPSLNQYFNQNANAAVPGATFFDQISSPPTGAPGDSAMMKSVRDTSSHNLFSPEIPKQSTQLPSALGLGGSLQDTSTVSKDEPVVCRLFSDSDENSVSNIASGKNFFDLISPPPHSIGPAGIAIDLSLPPSSSSSLLTSPDFTSTATEDGFISTTSSIAATPTAAHDILVADDSFSKSAGFRPNEADRRRDAWIPSEKTRQVLIAMATSAPGTYIPDKEVLTMPGVCIQEDMADPVTEMVQQYLGAEEASKRKVLTMQDVTQDERGLRELIQAGCFRAAVNLTGRLLTIYGQGFGRSGKPSKHTTHSIQLWFTRIALLVKLKLFSLAETEAERFWDFDRPDLYFPFYPDLYGGRMGTLVPFNFRLLLAELPAHNAKHREALTRLHSVLATVRKILKNLENGISEDGSPAELSAADAAESKRLWCNREIRTLHSIVNCAISCKNYSLALEVLEQVLLKSSDLPAHHRRSLLSALGRLHLQLGDVIGAEQYFNYASSVRQQCAVGADGKGALVGTAPDLRESIDRGLLAVSQNAFAEALESFQRAADLDPANIMVLNNMAVCHLYLGHLRDALSILENALTSNPTQGLHEALLLNMSTLIEFESSHCNQKKLGLLKMLARYKGDGVSVGCLKLQ</sequence>
<protein>
    <recommendedName>
        <fullName evidence="5">Trafficking protein particle complex subunit 12</fullName>
    </recommendedName>
</protein>
<evidence type="ECO:0000313" key="3">
    <source>
        <dbReference type="EMBL" id="KAJ1519600.1"/>
    </source>
</evidence>
<dbReference type="PANTHER" id="PTHR21581:SF6">
    <property type="entry name" value="TRAFFICKING PROTEIN PARTICLE COMPLEX SUBUNIT 12"/>
    <property type="match status" value="1"/>
</dbReference>
<evidence type="ECO:0000313" key="4">
    <source>
        <dbReference type="Proteomes" id="UP001075354"/>
    </source>
</evidence>
<dbReference type="GO" id="GO:0005794">
    <property type="term" value="C:Golgi apparatus"/>
    <property type="evidence" value="ECO:0007669"/>
    <property type="project" value="TreeGrafter"/>
</dbReference>
<dbReference type="PANTHER" id="PTHR21581">
    <property type="entry name" value="D-ALANYL-D-ALANINE CARBOXYPEPTIDASE"/>
    <property type="match status" value="1"/>
</dbReference>
<keyword evidence="4" id="KW-1185">Reference proteome</keyword>
<organism evidence="3 4">
    <name type="scientific">Megalurothrips usitatus</name>
    <name type="common">bean blossom thrips</name>
    <dbReference type="NCBI Taxonomy" id="439358"/>
    <lineage>
        <taxon>Eukaryota</taxon>
        <taxon>Metazoa</taxon>
        <taxon>Ecdysozoa</taxon>
        <taxon>Arthropoda</taxon>
        <taxon>Hexapoda</taxon>
        <taxon>Insecta</taxon>
        <taxon>Pterygota</taxon>
        <taxon>Neoptera</taxon>
        <taxon>Paraneoptera</taxon>
        <taxon>Thysanoptera</taxon>
        <taxon>Terebrantia</taxon>
        <taxon>Thripoidea</taxon>
        <taxon>Thripidae</taxon>
        <taxon>Megalurothrips</taxon>
    </lineage>
</organism>
<feature type="repeat" description="TPR" evidence="1">
    <location>
        <begin position="522"/>
        <end position="555"/>
    </location>
</feature>
<comment type="caution">
    <text evidence="3">The sequence shown here is derived from an EMBL/GenBank/DDBJ whole genome shotgun (WGS) entry which is preliminary data.</text>
</comment>
<dbReference type="GO" id="GO:0030008">
    <property type="term" value="C:TRAPP complex"/>
    <property type="evidence" value="ECO:0007669"/>
    <property type="project" value="TreeGrafter"/>
</dbReference>
<dbReference type="Gene3D" id="1.25.40.10">
    <property type="entry name" value="Tetratricopeptide repeat domain"/>
    <property type="match status" value="1"/>
</dbReference>
<gene>
    <name evidence="3" type="ORF">ONE63_004874</name>
</gene>
<dbReference type="InterPro" id="IPR019734">
    <property type="entry name" value="TPR_rpt"/>
</dbReference>
<evidence type="ECO:0000256" key="2">
    <source>
        <dbReference type="SAM" id="MobiDB-lite"/>
    </source>
</evidence>
<dbReference type="Pfam" id="PF14559">
    <property type="entry name" value="TPR_19"/>
    <property type="match status" value="1"/>
</dbReference>
<dbReference type="SUPFAM" id="SSF48452">
    <property type="entry name" value="TPR-like"/>
    <property type="match status" value="1"/>
</dbReference>